<accession>A0ABV4P7Z1</accession>
<reference evidence="2 3" key="1">
    <citation type="submission" date="2024-08" db="EMBL/GenBank/DDBJ databases">
        <authorList>
            <person name="Ishaq N."/>
        </authorList>
    </citation>
    <scope>NUCLEOTIDE SEQUENCE [LARGE SCALE GENOMIC DNA]</scope>
    <source>
        <strain evidence="2 3">DSM 18651</strain>
    </source>
</reference>
<sequence>MTRLFCGLKGIKLVEGYKMRDQIHILLMTPQKFNVSNMLGFLRGKSKIKIIRKCKNVQRPRFPQ</sequence>
<dbReference type="InterPro" id="IPR002686">
    <property type="entry name" value="Transposase_17"/>
</dbReference>
<feature type="domain" description="Transposase IS200-like" evidence="1">
    <location>
        <begin position="6"/>
        <end position="59"/>
    </location>
</feature>
<dbReference type="Proteomes" id="UP001569428">
    <property type="component" value="Unassembled WGS sequence"/>
</dbReference>
<gene>
    <name evidence="2" type="ORF">ACCI49_24695</name>
</gene>
<dbReference type="EMBL" id="JBGMEK010000227">
    <property type="protein sequence ID" value="MFA0814069.1"/>
    <property type="molecule type" value="Genomic_DNA"/>
</dbReference>
<organism evidence="2 3">
    <name type="scientific">Microbulbifer epialgicus</name>
    <dbReference type="NCBI Taxonomy" id="393907"/>
    <lineage>
        <taxon>Bacteria</taxon>
        <taxon>Pseudomonadati</taxon>
        <taxon>Pseudomonadota</taxon>
        <taxon>Gammaproteobacteria</taxon>
        <taxon>Cellvibrionales</taxon>
        <taxon>Microbulbiferaceae</taxon>
        <taxon>Microbulbifer</taxon>
    </lineage>
</organism>
<dbReference type="Pfam" id="PF01797">
    <property type="entry name" value="Y1_Tnp"/>
    <property type="match status" value="1"/>
</dbReference>
<protein>
    <submittedName>
        <fullName evidence="2">Transposase</fullName>
    </submittedName>
</protein>
<name>A0ABV4P7Z1_9GAMM</name>
<dbReference type="SUPFAM" id="SSF143422">
    <property type="entry name" value="Transposase IS200-like"/>
    <property type="match status" value="1"/>
</dbReference>
<dbReference type="RefSeq" id="WP_371841917.1">
    <property type="nucleotide sequence ID" value="NZ_JBGMEK010000227.1"/>
</dbReference>
<dbReference type="Gene3D" id="3.30.70.1290">
    <property type="entry name" value="Transposase IS200-like"/>
    <property type="match status" value="1"/>
</dbReference>
<dbReference type="InterPro" id="IPR036515">
    <property type="entry name" value="Transposase_17_sf"/>
</dbReference>
<proteinExistence type="predicted"/>
<evidence type="ECO:0000259" key="1">
    <source>
        <dbReference type="Pfam" id="PF01797"/>
    </source>
</evidence>
<evidence type="ECO:0000313" key="2">
    <source>
        <dbReference type="EMBL" id="MFA0814069.1"/>
    </source>
</evidence>
<keyword evidence="3" id="KW-1185">Reference proteome</keyword>
<evidence type="ECO:0000313" key="3">
    <source>
        <dbReference type="Proteomes" id="UP001569428"/>
    </source>
</evidence>
<comment type="caution">
    <text evidence="2">The sequence shown here is derived from an EMBL/GenBank/DDBJ whole genome shotgun (WGS) entry which is preliminary data.</text>
</comment>